<name>A0A2J6TA73_9HELO</name>
<evidence type="ECO:0000259" key="1">
    <source>
        <dbReference type="Pfam" id="PF13577"/>
    </source>
</evidence>
<dbReference type="RefSeq" id="XP_024736815.1">
    <property type="nucleotide sequence ID" value="XM_024880245.1"/>
</dbReference>
<dbReference type="OrthoDB" id="100006at2759"/>
<dbReference type="InParanoid" id="A0A2J6TA73"/>
<feature type="domain" description="SnoaL-like" evidence="1">
    <location>
        <begin position="16"/>
        <end position="151"/>
    </location>
</feature>
<dbReference type="EMBL" id="KZ613803">
    <property type="protein sequence ID" value="PMD59911.1"/>
    <property type="molecule type" value="Genomic_DNA"/>
</dbReference>
<proteinExistence type="predicted"/>
<evidence type="ECO:0000313" key="3">
    <source>
        <dbReference type="Proteomes" id="UP000235371"/>
    </source>
</evidence>
<gene>
    <name evidence="2" type="ORF">K444DRAFT_612971</name>
</gene>
<protein>
    <recommendedName>
        <fullName evidence="1">SnoaL-like domain-containing protein</fullName>
    </recommendedName>
</protein>
<keyword evidence="3" id="KW-1185">Reference proteome</keyword>
<dbReference type="InterPro" id="IPR037401">
    <property type="entry name" value="SnoaL-like"/>
</dbReference>
<reference evidence="2 3" key="1">
    <citation type="submission" date="2016-04" db="EMBL/GenBank/DDBJ databases">
        <title>A degradative enzymes factory behind the ericoid mycorrhizal symbiosis.</title>
        <authorList>
            <consortium name="DOE Joint Genome Institute"/>
            <person name="Martino E."/>
            <person name="Morin E."/>
            <person name="Grelet G."/>
            <person name="Kuo A."/>
            <person name="Kohler A."/>
            <person name="Daghino S."/>
            <person name="Barry K."/>
            <person name="Choi C."/>
            <person name="Cichocki N."/>
            <person name="Clum A."/>
            <person name="Copeland A."/>
            <person name="Hainaut M."/>
            <person name="Haridas S."/>
            <person name="Labutti K."/>
            <person name="Lindquist E."/>
            <person name="Lipzen A."/>
            <person name="Khouja H.-R."/>
            <person name="Murat C."/>
            <person name="Ohm R."/>
            <person name="Olson A."/>
            <person name="Spatafora J."/>
            <person name="Veneault-Fourrey C."/>
            <person name="Henrissat B."/>
            <person name="Grigoriev I."/>
            <person name="Martin F."/>
            <person name="Perotto S."/>
        </authorList>
    </citation>
    <scope>NUCLEOTIDE SEQUENCE [LARGE SCALE GENOMIC DNA]</scope>
    <source>
        <strain evidence="2 3">E</strain>
    </source>
</reference>
<accession>A0A2J6TA73</accession>
<dbReference type="Proteomes" id="UP000235371">
    <property type="component" value="Unassembled WGS sequence"/>
</dbReference>
<organism evidence="2 3">
    <name type="scientific">Hyaloscypha bicolor E</name>
    <dbReference type="NCBI Taxonomy" id="1095630"/>
    <lineage>
        <taxon>Eukaryota</taxon>
        <taxon>Fungi</taxon>
        <taxon>Dikarya</taxon>
        <taxon>Ascomycota</taxon>
        <taxon>Pezizomycotina</taxon>
        <taxon>Leotiomycetes</taxon>
        <taxon>Helotiales</taxon>
        <taxon>Hyaloscyphaceae</taxon>
        <taxon>Hyaloscypha</taxon>
        <taxon>Hyaloscypha bicolor</taxon>
    </lineage>
</organism>
<sequence length="249" mass="28647">MYLSADTSALLRRITRLEDIQEIHNIMGRRAYLHSAGRHDREIEELWSTRDDVVFEAEDMGAWAKLSSIKKSYVNGNPFRSGTKGLMIEHTLTTPVIEIAEDGQTAKGVWVSPGHETFPVAEGPLKAHWSWGRYAVDFRKEDGKWKIWHLHVLTTFRTPFGQDWAKQPLKDRIIYRRRANLRTQSVLLTEECLSTNRIIQIVLPSTNPSLRMRTGPGQILSVLPTFTSTQLDAFILFNCLRRQCEVDQN</sequence>
<dbReference type="AlphaFoldDB" id="A0A2J6TA73"/>
<dbReference type="InterPro" id="IPR032710">
    <property type="entry name" value="NTF2-like_dom_sf"/>
</dbReference>
<dbReference type="SUPFAM" id="SSF54427">
    <property type="entry name" value="NTF2-like"/>
    <property type="match status" value="1"/>
</dbReference>
<dbReference type="Pfam" id="PF13577">
    <property type="entry name" value="SnoaL_4"/>
    <property type="match status" value="1"/>
</dbReference>
<dbReference type="STRING" id="1095630.A0A2J6TA73"/>
<dbReference type="GeneID" id="36588322"/>
<evidence type="ECO:0000313" key="2">
    <source>
        <dbReference type="EMBL" id="PMD59911.1"/>
    </source>
</evidence>
<dbReference type="Gene3D" id="3.10.450.50">
    <property type="match status" value="1"/>
</dbReference>